<gene>
    <name evidence="3" type="ORF">MAR_013371</name>
</gene>
<evidence type="ECO:0000256" key="2">
    <source>
        <dbReference type="SAM" id="SignalP"/>
    </source>
</evidence>
<dbReference type="Proteomes" id="UP001164746">
    <property type="component" value="Chromosome 15"/>
</dbReference>
<dbReference type="EMBL" id="CP111026">
    <property type="protein sequence ID" value="WAR27667.1"/>
    <property type="molecule type" value="Genomic_DNA"/>
</dbReference>
<name>A0ABY7FZQ3_MYAAR</name>
<keyword evidence="4" id="KW-1185">Reference proteome</keyword>
<sequence length="351" mass="39977">MVFFLFILFPHFPDYTSETINSKTPTFIIFIVQRPNGQISALILFHGTKTNSKNPKCTKTNSKNPKCTQTNSKNPKCTQTNSKNPKCTQTNSKNPKCTQTNSKNPKCTQTNSKNPKCTQTNSKNPKCTQTNSKNPKCTQTNSKNPKCTQTNSKNPKCTQTNSKNPKCAKTISQKQHFISKTTEDLLYIIEVLLAERFTYRVLNTSCIIVCLLLKSSNKLGQTNLNSLGSADIRSQSWFSRHQVARSEFSHRNRHDTDTKSNFDYVICRSINVFNACRCTCYYIKITYNYQPYVDHSLVLTVLTDRCSHPGDVESLCHTLAYTPCCVKRDLHLRCLVAQSERYRKQPLDSTN</sequence>
<feature type="signal peptide" evidence="2">
    <location>
        <begin position="1"/>
        <end position="17"/>
    </location>
</feature>
<evidence type="ECO:0000313" key="4">
    <source>
        <dbReference type="Proteomes" id="UP001164746"/>
    </source>
</evidence>
<reference evidence="3" key="1">
    <citation type="submission" date="2022-11" db="EMBL/GenBank/DDBJ databases">
        <title>Centuries of genome instability and evolution in soft-shell clam transmissible cancer (bioRxiv).</title>
        <authorList>
            <person name="Hart S.F.M."/>
            <person name="Yonemitsu M.A."/>
            <person name="Giersch R.M."/>
            <person name="Beal B.F."/>
            <person name="Arriagada G."/>
            <person name="Davis B.W."/>
            <person name="Ostrander E.A."/>
            <person name="Goff S.P."/>
            <person name="Metzger M.J."/>
        </authorList>
    </citation>
    <scope>NUCLEOTIDE SEQUENCE</scope>
    <source>
        <strain evidence="3">MELC-2E11</strain>
        <tissue evidence="3">Siphon/mantle</tissue>
    </source>
</reference>
<proteinExistence type="predicted"/>
<accession>A0ABY7FZQ3</accession>
<keyword evidence="2" id="KW-0732">Signal</keyword>
<feature type="chain" id="PRO_5046526386" evidence="2">
    <location>
        <begin position="18"/>
        <end position="351"/>
    </location>
</feature>
<evidence type="ECO:0000256" key="1">
    <source>
        <dbReference type="SAM" id="MobiDB-lite"/>
    </source>
</evidence>
<evidence type="ECO:0000313" key="3">
    <source>
        <dbReference type="EMBL" id="WAR27667.1"/>
    </source>
</evidence>
<protein>
    <submittedName>
        <fullName evidence="3">DYHC2-like protein</fullName>
    </submittedName>
</protein>
<feature type="region of interest" description="Disordered" evidence="1">
    <location>
        <begin position="52"/>
        <end position="163"/>
    </location>
</feature>
<organism evidence="3 4">
    <name type="scientific">Mya arenaria</name>
    <name type="common">Soft-shell clam</name>
    <dbReference type="NCBI Taxonomy" id="6604"/>
    <lineage>
        <taxon>Eukaryota</taxon>
        <taxon>Metazoa</taxon>
        <taxon>Spiralia</taxon>
        <taxon>Lophotrochozoa</taxon>
        <taxon>Mollusca</taxon>
        <taxon>Bivalvia</taxon>
        <taxon>Autobranchia</taxon>
        <taxon>Heteroconchia</taxon>
        <taxon>Euheterodonta</taxon>
        <taxon>Imparidentia</taxon>
        <taxon>Neoheterodontei</taxon>
        <taxon>Myida</taxon>
        <taxon>Myoidea</taxon>
        <taxon>Myidae</taxon>
        <taxon>Mya</taxon>
    </lineage>
</organism>